<evidence type="ECO:0000256" key="5">
    <source>
        <dbReference type="SAM" id="Phobius"/>
    </source>
</evidence>
<accession>A0A428RYI2</accession>
<organism evidence="6 7">
    <name type="scientific">Fusarium floridanum</name>
    <dbReference type="NCBI Taxonomy" id="1325733"/>
    <lineage>
        <taxon>Eukaryota</taxon>
        <taxon>Fungi</taxon>
        <taxon>Dikarya</taxon>
        <taxon>Ascomycota</taxon>
        <taxon>Pezizomycotina</taxon>
        <taxon>Sordariomycetes</taxon>
        <taxon>Hypocreomycetidae</taxon>
        <taxon>Hypocreales</taxon>
        <taxon>Nectriaceae</taxon>
        <taxon>Fusarium</taxon>
        <taxon>Fusarium solani species complex</taxon>
    </lineage>
</organism>
<evidence type="ECO:0000256" key="3">
    <source>
        <dbReference type="ARBA" id="ARBA00022989"/>
    </source>
</evidence>
<reference evidence="6 7" key="1">
    <citation type="submission" date="2017-06" db="EMBL/GenBank/DDBJ databases">
        <title>Comparative genomic analysis of Ambrosia Fusariam Clade fungi.</title>
        <authorList>
            <person name="Stajich J.E."/>
            <person name="Carrillo J."/>
            <person name="Kijimoto T."/>
            <person name="Eskalen A."/>
            <person name="O'Donnell K."/>
            <person name="Kasson M."/>
        </authorList>
    </citation>
    <scope>NUCLEOTIDE SEQUENCE [LARGE SCALE GENOMIC DNA]</scope>
    <source>
        <strain evidence="6 7">NRRL62606</strain>
    </source>
</reference>
<evidence type="ECO:0000256" key="4">
    <source>
        <dbReference type="ARBA" id="ARBA00023136"/>
    </source>
</evidence>
<dbReference type="GO" id="GO:0050897">
    <property type="term" value="F:cobalt ion binding"/>
    <property type="evidence" value="ECO:0007669"/>
    <property type="project" value="TreeGrafter"/>
</dbReference>
<dbReference type="InterPro" id="IPR045863">
    <property type="entry name" value="CorA_TM1_TM2"/>
</dbReference>
<dbReference type="EMBL" id="NKCL01000099">
    <property type="protein sequence ID" value="RSL82545.1"/>
    <property type="molecule type" value="Genomic_DNA"/>
</dbReference>
<dbReference type="GO" id="GO:0000287">
    <property type="term" value="F:magnesium ion binding"/>
    <property type="evidence" value="ECO:0007669"/>
    <property type="project" value="TreeGrafter"/>
</dbReference>
<feature type="transmembrane region" description="Helical" evidence="5">
    <location>
        <begin position="171"/>
        <end position="191"/>
    </location>
</feature>
<comment type="caution">
    <text evidence="6">The sequence shown here is derived from an EMBL/GenBank/DDBJ whole genome shotgun (WGS) entry which is preliminary data.</text>
</comment>
<dbReference type="GO" id="GO:0015095">
    <property type="term" value="F:magnesium ion transmembrane transporter activity"/>
    <property type="evidence" value="ECO:0007669"/>
    <property type="project" value="TreeGrafter"/>
</dbReference>
<protein>
    <submittedName>
        <fullName evidence="6">Uncharacterized protein</fullName>
    </submittedName>
</protein>
<dbReference type="GO" id="GO:0015087">
    <property type="term" value="F:cobalt ion transmembrane transporter activity"/>
    <property type="evidence" value="ECO:0007669"/>
    <property type="project" value="TreeGrafter"/>
</dbReference>
<dbReference type="Pfam" id="PF01544">
    <property type="entry name" value="CorA"/>
    <property type="match status" value="1"/>
</dbReference>
<keyword evidence="2 5" id="KW-0812">Transmembrane</keyword>
<proteinExistence type="predicted"/>
<keyword evidence="3 5" id="KW-1133">Transmembrane helix</keyword>
<gene>
    <name evidence="6" type="ORF">CEP51_005098</name>
</gene>
<dbReference type="Proteomes" id="UP000287972">
    <property type="component" value="Unassembled WGS sequence"/>
</dbReference>
<keyword evidence="4 5" id="KW-0472">Membrane</keyword>
<feature type="transmembrane region" description="Helical" evidence="5">
    <location>
        <begin position="138"/>
        <end position="159"/>
    </location>
</feature>
<dbReference type="PANTHER" id="PTHR46494:SF1">
    <property type="entry name" value="CORA FAMILY METAL ION TRANSPORTER (EUROFUNG)"/>
    <property type="match status" value="1"/>
</dbReference>
<evidence type="ECO:0000313" key="7">
    <source>
        <dbReference type="Proteomes" id="UP000287972"/>
    </source>
</evidence>
<dbReference type="PANTHER" id="PTHR46494">
    <property type="entry name" value="CORA FAMILY METAL ION TRANSPORTER (EUROFUNG)"/>
    <property type="match status" value="1"/>
</dbReference>
<sequence>MDSDLPIWTPREYFLVVYECRLKQVKHALENLVSRLLRKLKPYIQDAMLPVPRPTDRGFSPDQKKEIQQMLNEASRVLRQTIHSIWEHIDGLRDLQRLAEQQQELCAGLARELEMELVMEDNEITVQQQATGELLKTLTAISVLFLPLTATAALFSMQPGVLPPSFYTGKSFLLCWLLPTFVAVVAGVYYNRKSFRLSRSRRGGVSLQDPIYSLQIRGRYTESARSLLSRGADISYRDDIELGPVSRVTSFLD</sequence>
<evidence type="ECO:0000313" key="6">
    <source>
        <dbReference type="EMBL" id="RSL82545.1"/>
    </source>
</evidence>
<keyword evidence="7" id="KW-1185">Reference proteome</keyword>
<evidence type="ECO:0000256" key="2">
    <source>
        <dbReference type="ARBA" id="ARBA00022692"/>
    </source>
</evidence>
<evidence type="ECO:0000256" key="1">
    <source>
        <dbReference type="ARBA" id="ARBA00004651"/>
    </source>
</evidence>
<comment type="subcellular location">
    <subcellularLocation>
        <location evidence="1">Cell membrane</location>
        <topology evidence="1">Multi-pass membrane protein</topology>
    </subcellularLocation>
</comment>
<dbReference type="SUPFAM" id="SSF144083">
    <property type="entry name" value="Magnesium transport protein CorA, transmembrane region"/>
    <property type="match status" value="1"/>
</dbReference>
<name>A0A428RYI2_9HYPO</name>
<dbReference type="InterPro" id="IPR002523">
    <property type="entry name" value="MgTranspt_CorA/ZnTranspt_ZntB"/>
</dbReference>
<dbReference type="AlphaFoldDB" id="A0A428RYI2"/>
<dbReference type="GO" id="GO:0005886">
    <property type="term" value="C:plasma membrane"/>
    <property type="evidence" value="ECO:0007669"/>
    <property type="project" value="UniProtKB-SubCell"/>
</dbReference>
<dbReference type="Gene3D" id="1.20.58.340">
    <property type="entry name" value="Magnesium transport protein CorA, transmembrane region"/>
    <property type="match status" value="1"/>
</dbReference>